<dbReference type="PROSITE" id="PS51029">
    <property type="entry name" value="MADF"/>
    <property type="match status" value="1"/>
</dbReference>
<feature type="region of interest" description="Disordered" evidence="1">
    <location>
        <begin position="128"/>
        <end position="181"/>
    </location>
</feature>
<reference evidence="3 4" key="1">
    <citation type="submission" date="2024-06" db="EMBL/GenBank/DDBJ databases">
        <title>A chromosome-level genome assembly of beet webworm, Loxostege sticticalis.</title>
        <authorList>
            <person name="Zhang Y."/>
        </authorList>
    </citation>
    <scope>NUCLEOTIDE SEQUENCE [LARGE SCALE GENOMIC DNA]</scope>
    <source>
        <strain evidence="3">AQ026</strain>
        <tissue evidence="3">Whole body</tissue>
    </source>
</reference>
<feature type="region of interest" description="Disordered" evidence="1">
    <location>
        <begin position="269"/>
        <end position="295"/>
    </location>
</feature>
<dbReference type="PANTHER" id="PTHR21505:SF8">
    <property type="entry name" value="DPT-YFP REPRESSOR BY OVEREXPRESSION, ISOFORM D-RELATED"/>
    <property type="match status" value="1"/>
</dbReference>
<feature type="compositionally biased region" description="Low complexity" evidence="1">
    <location>
        <begin position="271"/>
        <end position="284"/>
    </location>
</feature>
<evidence type="ECO:0000313" key="4">
    <source>
        <dbReference type="Proteomes" id="UP001549920"/>
    </source>
</evidence>
<evidence type="ECO:0000256" key="1">
    <source>
        <dbReference type="SAM" id="MobiDB-lite"/>
    </source>
</evidence>
<feature type="domain" description="MADF" evidence="2">
    <location>
        <begin position="30"/>
        <end position="128"/>
    </location>
</feature>
<feature type="compositionally biased region" description="Pro residues" evidence="1">
    <location>
        <begin position="285"/>
        <end position="295"/>
    </location>
</feature>
<proteinExistence type="predicted"/>
<dbReference type="SMART" id="SM00595">
    <property type="entry name" value="MADF"/>
    <property type="match status" value="1"/>
</dbReference>
<protein>
    <recommendedName>
        <fullName evidence="2">MADF domain-containing protein</fullName>
    </recommendedName>
</protein>
<name>A0ABR3I894_LOXSC</name>
<comment type="caution">
    <text evidence="3">The sequence shown here is derived from an EMBL/GenBank/DDBJ whole genome shotgun (WGS) entry which is preliminary data.</text>
</comment>
<sequence>METDTDRVEEAPSRSPSPYYVLNVLEPEKEFILTYEAIPELWDTTNPHYTNKYRRNENLAKLLPILNKMKPNATLEDVKKKINSLRSNYRREIKKIMASKESGAREDEIYVPKIWYFPYLHFLNKMEEPEGDMGSGPVQQKLEPTHLTQQSTPESKTQQLRKRKFSIKKEEPSVSSTKTKKTSSREELLDCACQYLSKPCAQKNQNDNLPSPLALYWSNTLDRLDPVQRLYAKKAINDILFEAELGNLNRYSVRINDSSFEPCTTYIETHSPYSHSPSPNNSPLKSPPPPSSPSP</sequence>
<gene>
    <name evidence="3" type="ORF">ABMA27_015614</name>
</gene>
<keyword evidence="4" id="KW-1185">Reference proteome</keyword>
<dbReference type="PANTHER" id="PTHR21505">
    <property type="entry name" value="MADF DOMAIN-CONTAINING PROTEIN-RELATED"/>
    <property type="match status" value="1"/>
</dbReference>
<feature type="compositionally biased region" description="Polar residues" evidence="1">
    <location>
        <begin position="146"/>
        <end position="158"/>
    </location>
</feature>
<dbReference type="Pfam" id="PF10545">
    <property type="entry name" value="MADF_DNA_bdg"/>
    <property type="match status" value="1"/>
</dbReference>
<accession>A0ABR3I894</accession>
<dbReference type="EMBL" id="JBEUOH010000007">
    <property type="protein sequence ID" value="KAL0892512.1"/>
    <property type="molecule type" value="Genomic_DNA"/>
</dbReference>
<evidence type="ECO:0000259" key="2">
    <source>
        <dbReference type="PROSITE" id="PS51029"/>
    </source>
</evidence>
<organism evidence="3 4">
    <name type="scientific">Loxostege sticticalis</name>
    <name type="common">Beet webworm moth</name>
    <dbReference type="NCBI Taxonomy" id="481309"/>
    <lineage>
        <taxon>Eukaryota</taxon>
        <taxon>Metazoa</taxon>
        <taxon>Ecdysozoa</taxon>
        <taxon>Arthropoda</taxon>
        <taxon>Hexapoda</taxon>
        <taxon>Insecta</taxon>
        <taxon>Pterygota</taxon>
        <taxon>Neoptera</taxon>
        <taxon>Endopterygota</taxon>
        <taxon>Lepidoptera</taxon>
        <taxon>Glossata</taxon>
        <taxon>Ditrysia</taxon>
        <taxon>Pyraloidea</taxon>
        <taxon>Crambidae</taxon>
        <taxon>Pyraustinae</taxon>
        <taxon>Loxostege</taxon>
    </lineage>
</organism>
<evidence type="ECO:0000313" key="3">
    <source>
        <dbReference type="EMBL" id="KAL0892512.1"/>
    </source>
</evidence>
<dbReference type="InterPro" id="IPR006578">
    <property type="entry name" value="MADF-dom"/>
</dbReference>
<dbReference type="Proteomes" id="UP001549920">
    <property type="component" value="Unassembled WGS sequence"/>
</dbReference>